<dbReference type="SMART" id="SM00179">
    <property type="entry name" value="EGF_CA"/>
    <property type="match status" value="8"/>
</dbReference>
<gene>
    <name evidence="11" type="primary">LOC118424349</name>
</gene>
<reference evidence="11" key="2">
    <citation type="submission" date="2025-08" db="UniProtKB">
        <authorList>
            <consortium name="RefSeq"/>
        </authorList>
    </citation>
    <scope>IDENTIFICATION</scope>
    <source>
        <strain evidence="11">S238N-H82</strain>
        <tissue evidence="11">Testes</tissue>
    </source>
</reference>
<feature type="domain" description="EGF-like" evidence="8">
    <location>
        <begin position="667"/>
        <end position="705"/>
    </location>
</feature>
<protein>
    <submittedName>
        <fullName evidence="11">Uncharacterized protein LOC118424349</fullName>
    </submittedName>
</protein>
<dbReference type="PROSITE" id="PS01187">
    <property type="entry name" value="EGF_CA"/>
    <property type="match status" value="3"/>
</dbReference>
<dbReference type="CDD" id="cd00037">
    <property type="entry name" value="CLECT"/>
    <property type="match status" value="2"/>
</dbReference>
<feature type="domain" description="EGF-like" evidence="8">
    <location>
        <begin position="745"/>
        <end position="783"/>
    </location>
</feature>
<keyword evidence="2" id="KW-0732">Signal</keyword>
<feature type="domain" description="C-type lectin" evidence="9">
    <location>
        <begin position="341"/>
        <end position="454"/>
    </location>
</feature>
<dbReference type="InterPro" id="IPR018097">
    <property type="entry name" value="EGF_Ca-bd_CS"/>
</dbReference>
<dbReference type="OMA" id="HRFICEY"/>
<evidence type="ECO:0000259" key="9">
    <source>
        <dbReference type="PROSITE" id="PS50041"/>
    </source>
</evidence>
<feature type="domain" description="EGF-like" evidence="8">
    <location>
        <begin position="134"/>
        <end position="175"/>
    </location>
</feature>
<dbReference type="InterPro" id="IPR000152">
    <property type="entry name" value="EGF-type_Asp/Asn_hydroxyl_site"/>
</dbReference>
<dbReference type="Pfam" id="PF00059">
    <property type="entry name" value="Lectin_C"/>
    <property type="match status" value="2"/>
</dbReference>
<feature type="domain" description="EGF-like" evidence="8">
    <location>
        <begin position="627"/>
        <end position="666"/>
    </location>
</feature>
<dbReference type="Pfam" id="PF07645">
    <property type="entry name" value="EGF_CA"/>
    <property type="match status" value="1"/>
</dbReference>
<dbReference type="Gene3D" id="3.10.100.10">
    <property type="entry name" value="Mannose-Binding Protein A, subunit A"/>
    <property type="match status" value="2"/>
</dbReference>
<comment type="caution">
    <text evidence="7">Lacks conserved residue(s) required for the propagation of feature annotation.</text>
</comment>
<dbReference type="OrthoDB" id="41109at2759"/>
<dbReference type="PROSITE" id="PS50041">
    <property type="entry name" value="C_TYPE_LECTIN_2"/>
    <property type="match status" value="2"/>
</dbReference>
<evidence type="ECO:0000313" key="11">
    <source>
        <dbReference type="RefSeq" id="XP_035688790.1"/>
    </source>
</evidence>
<evidence type="ECO:0000256" key="2">
    <source>
        <dbReference type="ARBA" id="ARBA00022729"/>
    </source>
</evidence>
<dbReference type="InterPro" id="IPR000742">
    <property type="entry name" value="EGF"/>
</dbReference>
<dbReference type="SUPFAM" id="SSF56436">
    <property type="entry name" value="C-type lectin-like"/>
    <property type="match status" value="2"/>
</dbReference>
<dbReference type="RefSeq" id="XP_035688790.1">
    <property type="nucleotide sequence ID" value="XM_035832897.1"/>
</dbReference>
<sequence length="854" mass="93461">MICIEATTGPPTEAQTTTPAASTLRAPTQTVEATAAPNTTVGITTIDTTIAPTITTSAVTTMVTTTAPTTTTTTTTVATTVSTTTEGGTTPTPHPCDSGQHNCSVNEDCVPRGNSNRYTCECSHGYEFNGTACEENECVMGNHTCHANADCDNRPGRNHNCTCRPNFHGDGRECNRLVLVYISIVIINPEYADVHTNPAREAALLRYILRLLWNLFSFITRGATNILVSINIVYVREGSVVVGVEFNVTEPDVPMLKDMVMNMTELGNLTLDANRTLVGDNESAIDVAPEECLDGTHNCSENATCQETYEGFTCTCMDDFLGNGTHCEPNPCPGLDGYVPFGDNCYLFGNTTTDYPGAEQDCRDNSGRLARVFDSETHLFFVDYIETYTDQATSYWIGLDDRVVEGQFNYSDGTALGSFNRWSNLTLHNQDDRDCVLMAKGLTQPWDWVPQRCSDPDYRYICEYVPTTTTAAPTTVATNATTVITVPSSTATPFTCPGLSAYVPFNRSCYLFSNISTDYAGAENLCSQYDGRLIRVMNNETHQFLLNHILTYINQSVSFWIGLEDIMAEGVFVYSDGSPLGSFHRFPADFANEAGQDCVLMATGLTPRWDWWTDDCLDDHRFICEYIFDPCRSSPCDPKANCTNIDELNYSCECFDGYQGDGLNCTEIDECLSDPCDINANCTNTNGSFTCQCIVGYEGDGFNCTDEDECQTSPCHTNANCTNTIGSYMCACQVGYEGDGFNCTDINECLNTTCHDNATCVNTDGSYYCQCLVGYAGDGLNCTDIDECDVYPCDENATCTNTDGSFTCECVSGYEGNGFNCTDEDECLYDPCHANATCTNTDGSYTCMCNHNSY</sequence>
<evidence type="ECO:0000313" key="10">
    <source>
        <dbReference type="Proteomes" id="UP000001554"/>
    </source>
</evidence>
<dbReference type="PANTHER" id="PTHR24039">
    <property type="entry name" value="FIBRILLIN-RELATED"/>
    <property type="match status" value="1"/>
</dbReference>
<dbReference type="Pfam" id="PF12947">
    <property type="entry name" value="EGF_3"/>
    <property type="match status" value="7"/>
</dbReference>
<evidence type="ECO:0000256" key="1">
    <source>
        <dbReference type="ARBA" id="ARBA00022536"/>
    </source>
</evidence>
<keyword evidence="1 7" id="KW-0245">EGF-like domain</keyword>
<organism evidence="10 11">
    <name type="scientific">Branchiostoma floridae</name>
    <name type="common">Florida lancelet</name>
    <name type="synonym">Amphioxus</name>
    <dbReference type="NCBI Taxonomy" id="7739"/>
    <lineage>
        <taxon>Eukaryota</taxon>
        <taxon>Metazoa</taxon>
        <taxon>Chordata</taxon>
        <taxon>Cephalochordata</taxon>
        <taxon>Leptocardii</taxon>
        <taxon>Amphioxiformes</taxon>
        <taxon>Branchiostomatidae</taxon>
        <taxon>Branchiostoma</taxon>
    </lineage>
</organism>
<evidence type="ECO:0000256" key="4">
    <source>
        <dbReference type="ARBA" id="ARBA00022837"/>
    </source>
</evidence>
<evidence type="ECO:0000256" key="3">
    <source>
        <dbReference type="ARBA" id="ARBA00022737"/>
    </source>
</evidence>
<evidence type="ECO:0000259" key="8">
    <source>
        <dbReference type="PROSITE" id="PS50026"/>
    </source>
</evidence>
<dbReference type="SUPFAM" id="SSF57196">
    <property type="entry name" value="EGF/Laminin"/>
    <property type="match status" value="1"/>
</dbReference>
<feature type="domain" description="EGF-like" evidence="8">
    <location>
        <begin position="288"/>
        <end position="328"/>
    </location>
</feature>
<dbReference type="SMART" id="SM00181">
    <property type="entry name" value="EGF"/>
    <property type="match status" value="9"/>
</dbReference>
<dbReference type="InterPro" id="IPR009030">
    <property type="entry name" value="Growth_fac_rcpt_cys_sf"/>
</dbReference>
<dbReference type="InterPro" id="IPR001304">
    <property type="entry name" value="C-type_lectin-like"/>
</dbReference>
<dbReference type="SUPFAM" id="SSF57184">
    <property type="entry name" value="Growth factor receptor domain"/>
    <property type="match status" value="2"/>
</dbReference>
<dbReference type="FunFam" id="2.10.25.10:FF:000038">
    <property type="entry name" value="Fibrillin 2"/>
    <property type="match status" value="4"/>
</dbReference>
<feature type="domain" description="EGF-like" evidence="8">
    <location>
        <begin position="823"/>
        <end position="854"/>
    </location>
</feature>
<dbReference type="PROSITE" id="PS50026">
    <property type="entry name" value="EGF_3"/>
    <property type="match status" value="8"/>
</dbReference>
<evidence type="ECO:0000256" key="6">
    <source>
        <dbReference type="ARBA" id="ARBA00023180"/>
    </source>
</evidence>
<feature type="domain" description="EGF-like" evidence="8">
    <location>
        <begin position="706"/>
        <end position="744"/>
    </location>
</feature>
<keyword evidence="3" id="KW-0677">Repeat</keyword>
<dbReference type="GO" id="GO:0005509">
    <property type="term" value="F:calcium ion binding"/>
    <property type="evidence" value="ECO:0007669"/>
    <property type="project" value="InterPro"/>
</dbReference>
<dbReference type="Gene3D" id="2.10.25.10">
    <property type="entry name" value="Laminin"/>
    <property type="match status" value="9"/>
</dbReference>
<name>A0A9J7N3J5_BRAFL</name>
<dbReference type="AlphaFoldDB" id="A0A9J7N3J5"/>
<dbReference type="PROSITE" id="PS01186">
    <property type="entry name" value="EGF_2"/>
    <property type="match status" value="5"/>
</dbReference>
<keyword evidence="6" id="KW-0325">Glycoprotein</keyword>
<dbReference type="KEGG" id="bfo:118424349"/>
<accession>A0A9J7N3J5</accession>
<dbReference type="GeneID" id="118424349"/>
<proteinExistence type="predicted"/>
<feature type="domain" description="C-type lectin" evidence="9">
    <location>
        <begin position="505"/>
        <end position="625"/>
    </location>
</feature>
<keyword evidence="10" id="KW-1185">Reference proteome</keyword>
<dbReference type="InterPro" id="IPR001881">
    <property type="entry name" value="EGF-like_Ca-bd_dom"/>
</dbReference>
<evidence type="ECO:0000256" key="7">
    <source>
        <dbReference type="PROSITE-ProRule" id="PRU00076"/>
    </source>
</evidence>
<keyword evidence="4" id="KW-0106">Calcium</keyword>
<dbReference type="PANTHER" id="PTHR24039:SF28">
    <property type="entry name" value="EGF-LIKE DOMAIN-CONTAINING PROTEIN"/>
    <property type="match status" value="1"/>
</dbReference>
<dbReference type="CDD" id="cd00054">
    <property type="entry name" value="EGF_CA"/>
    <property type="match status" value="5"/>
</dbReference>
<dbReference type="SMART" id="SM00034">
    <property type="entry name" value="CLECT"/>
    <property type="match status" value="2"/>
</dbReference>
<dbReference type="InterPro" id="IPR016186">
    <property type="entry name" value="C-type_lectin-like/link_sf"/>
</dbReference>
<feature type="domain" description="EGF-like" evidence="8">
    <location>
        <begin position="784"/>
        <end position="822"/>
    </location>
</feature>
<dbReference type="InterPro" id="IPR024731">
    <property type="entry name" value="NELL2-like_EGF"/>
</dbReference>
<keyword evidence="5" id="KW-1015">Disulfide bond</keyword>
<reference evidence="10" key="1">
    <citation type="journal article" date="2020" name="Nat. Ecol. Evol.">
        <title>Deeply conserved synteny resolves early events in vertebrate evolution.</title>
        <authorList>
            <person name="Simakov O."/>
            <person name="Marletaz F."/>
            <person name="Yue J.X."/>
            <person name="O'Connell B."/>
            <person name="Jenkins J."/>
            <person name="Brandt A."/>
            <person name="Calef R."/>
            <person name="Tung C.H."/>
            <person name="Huang T.K."/>
            <person name="Schmutz J."/>
            <person name="Satoh N."/>
            <person name="Yu J.K."/>
            <person name="Putnam N.H."/>
            <person name="Green R.E."/>
            <person name="Rokhsar D.S."/>
        </authorList>
    </citation>
    <scope>NUCLEOTIDE SEQUENCE [LARGE SCALE GENOMIC DNA]</scope>
    <source>
        <strain evidence="10">S238N-H82</strain>
    </source>
</reference>
<dbReference type="InterPro" id="IPR016187">
    <property type="entry name" value="CTDL_fold"/>
</dbReference>
<dbReference type="InterPro" id="IPR049883">
    <property type="entry name" value="NOTCH1_EGF-like"/>
</dbReference>
<evidence type="ECO:0000256" key="5">
    <source>
        <dbReference type="ARBA" id="ARBA00023157"/>
    </source>
</evidence>
<dbReference type="Proteomes" id="UP000001554">
    <property type="component" value="Chromosome 10"/>
</dbReference>
<dbReference type="PROSITE" id="PS00010">
    <property type="entry name" value="ASX_HYDROXYL"/>
    <property type="match status" value="5"/>
</dbReference>